<reference evidence="1 2" key="1">
    <citation type="submission" date="2013-02" db="EMBL/GenBank/DDBJ databases">
        <title>The Genome Sequence of Acinetobacter sp. NIPH 899.</title>
        <authorList>
            <consortium name="The Broad Institute Genome Sequencing Platform"/>
            <consortium name="The Broad Institute Genome Sequencing Center for Infectious Disease"/>
            <person name="Cerqueira G."/>
            <person name="Feldgarden M."/>
            <person name="Courvalin P."/>
            <person name="Perichon B."/>
            <person name="Grillot-Courvalin C."/>
            <person name="Clermont D."/>
            <person name="Rocha E."/>
            <person name="Yoon E.-J."/>
            <person name="Nemec A."/>
            <person name="Walker B."/>
            <person name="Young S.K."/>
            <person name="Zeng Q."/>
            <person name="Gargeya S."/>
            <person name="Fitzgerald M."/>
            <person name="Haas B."/>
            <person name="Abouelleil A."/>
            <person name="Alvarado L."/>
            <person name="Arachchi H.M."/>
            <person name="Berlin A.M."/>
            <person name="Chapman S.B."/>
            <person name="Dewar J."/>
            <person name="Goldberg J."/>
            <person name="Griggs A."/>
            <person name="Gujja S."/>
            <person name="Hansen M."/>
            <person name="Howarth C."/>
            <person name="Imamovic A."/>
            <person name="Larimer J."/>
            <person name="McCowan C."/>
            <person name="Murphy C."/>
            <person name="Neiman D."/>
            <person name="Pearson M."/>
            <person name="Priest M."/>
            <person name="Roberts A."/>
            <person name="Saif S."/>
            <person name="Shea T."/>
            <person name="Sisk P."/>
            <person name="Sykes S."/>
            <person name="Wortman J."/>
            <person name="Nusbaum C."/>
            <person name="Birren B."/>
        </authorList>
    </citation>
    <scope>NUCLEOTIDE SEQUENCE [LARGE SCALE GENOMIC DNA]</scope>
    <source>
        <strain evidence="1 2">NIPH 899</strain>
    </source>
</reference>
<accession>N8VLG4</accession>
<evidence type="ECO:0000313" key="1">
    <source>
        <dbReference type="EMBL" id="ENV00376.1"/>
    </source>
</evidence>
<proteinExistence type="predicted"/>
<comment type="caution">
    <text evidence="1">The sequence shown here is derived from an EMBL/GenBank/DDBJ whole genome shotgun (WGS) entry which is preliminary data.</text>
</comment>
<dbReference type="PATRIC" id="fig|1217710.3.peg.576"/>
<gene>
    <name evidence="1" type="ORF">F969_00607</name>
</gene>
<evidence type="ECO:0000313" key="2">
    <source>
        <dbReference type="Proteomes" id="UP000013070"/>
    </source>
</evidence>
<keyword evidence="2" id="KW-1185">Reference proteome</keyword>
<dbReference type="Proteomes" id="UP000013070">
    <property type="component" value="Unassembled WGS sequence"/>
</dbReference>
<sequence length="163" mass="18045">MKQKLQANIQGYLGRPASLFGMYDTDTEVLVIATVASKKMDPKDDCVFITNQLKTEHDFFLDESKLLSAITSYYRLKNGLAADHQTSLLRFSSKAGNADPVSSIELNGVSNSGMDYRIAPDISNVQIGTLAMCAYVESVSTIHASLDMFDELDELTDENWFTV</sequence>
<organism evidence="1 2">
    <name type="scientific">Acinetobacter variabilis</name>
    <dbReference type="NCBI Taxonomy" id="70346"/>
    <lineage>
        <taxon>Bacteria</taxon>
        <taxon>Pseudomonadati</taxon>
        <taxon>Pseudomonadota</taxon>
        <taxon>Gammaproteobacteria</taxon>
        <taxon>Moraxellales</taxon>
        <taxon>Moraxellaceae</taxon>
        <taxon>Acinetobacter</taxon>
    </lineage>
</organism>
<name>N8VLG4_9GAMM</name>
<dbReference type="AlphaFoldDB" id="N8VLG4"/>
<dbReference type="HOGENOM" id="CLU_1633775_0_0_6"/>
<protein>
    <submittedName>
        <fullName evidence="1">Uncharacterized protein</fullName>
    </submittedName>
</protein>
<dbReference type="EMBL" id="APPE01000031">
    <property type="protein sequence ID" value="ENV00376.1"/>
    <property type="molecule type" value="Genomic_DNA"/>
</dbReference>
<dbReference type="RefSeq" id="WP_004780863.1">
    <property type="nucleotide sequence ID" value="NZ_KB849398.1"/>
</dbReference>